<proteinExistence type="predicted"/>
<evidence type="ECO:0000313" key="1">
    <source>
        <dbReference type="EMBL" id="JAH76981.1"/>
    </source>
</evidence>
<sequence length="46" mass="5328">MCFIHITQCGHSCLTDSTINQRVKIKCKENCLVNQLRSIMNDTMKK</sequence>
<accession>A0A0E9VG53</accession>
<protein>
    <submittedName>
        <fullName evidence="1">Uncharacterized protein</fullName>
    </submittedName>
</protein>
<dbReference type="AlphaFoldDB" id="A0A0E9VG53"/>
<organism evidence="1">
    <name type="scientific">Anguilla anguilla</name>
    <name type="common">European freshwater eel</name>
    <name type="synonym">Muraena anguilla</name>
    <dbReference type="NCBI Taxonomy" id="7936"/>
    <lineage>
        <taxon>Eukaryota</taxon>
        <taxon>Metazoa</taxon>
        <taxon>Chordata</taxon>
        <taxon>Craniata</taxon>
        <taxon>Vertebrata</taxon>
        <taxon>Euteleostomi</taxon>
        <taxon>Actinopterygii</taxon>
        <taxon>Neopterygii</taxon>
        <taxon>Teleostei</taxon>
        <taxon>Anguilliformes</taxon>
        <taxon>Anguillidae</taxon>
        <taxon>Anguilla</taxon>
    </lineage>
</organism>
<reference evidence="1" key="1">
    <citation type="submission" date="2014-11" db="EMBL/GenBank/DDBJ databases">
        <authorList>
            <person name="Amaro Gonzalez C."/>
        </authorList>
    </citation>
    <scope>NUCLEOTIDE SEQUENCE</scope>
</reference>
<name>A0A0E9VG53_ANGAN</name>
<dbReference type="EMBL" id="GBXM01031596">
    <property type="protein sequence ID" value="JAH76981.1"/>
    <property type="molecule type" value="Transcribed_RNA"/>
</dbReference>
<reference evidence="1" key="2">
    <citation type="journal article" date="2015" name="Fish Shellfish Immunol.">
        <title>Early steps in the European eel (Anguilla anguilla)-Vibrio vulnificus interaction in the gills: Role of the RtxA13 toxin.</title>
        <authorList>
            <person name="Callol A."/>
            <person name="Pajuelo D."/>
            <person name="Ebbesson L."/>
            <person name="Teles M."/>
            <person name="MacKenzie S."/>
            <person name="Amaro C."/>
        </authorList>
    </citation>
    <scope>NUCLEOTIDE SEQUENCE</scope>
</reference>